<name>A0A1F6DER8_9BACT</name>
<gene>
    <name evidence="2" type="ORF">A2765_04920</name>
</gene>
<evidence type="ECO:0000259" key="1">
    <source>
        <dbReference type="Pfam" id="PF02481"/>
    </source>
</evidence>
<dbReference type="Gene3D" id="3.40.50.450">
    <property type="match status" value="1"/>
</dbReference>
<accession>A0A1F6DER8</accession>
<reference evidence="2 3" key="1">
    <citation type="journal article" date="2016" name="Nat. Commun.">
        <title>Thousands of microbial genomes shed light on interconnected biogeochemical processes in an aquifer system.</title>
        <authorList>
            <person name="Anantharaman K."/>
            <person name="Brown C.T."/>
            <person name="Hug L.A."/>
            <person name="Sharon I."/>
            <person name="Castelle C.J."/>
            <person name="Probst A.J."/>
            <person name="Thomas B.C."/>
            <person name="Singh A."/>
            <person name="Wilkins M.J."/>
            <person name="Karaoz U."/>
            <person name="Brodie E.L."/>
            <person name="Williams K.H."/>
            <person name="Hubbard S.S."/>
            <person name="Banfield J.F."/>
        </authorList>
    </citation>
    <scope>NUCLEOTIDE SEQUENCE [LARGE SCALE GENOMIC DNA]</scope>
</reference>
<dbReference type="Pfam" id="PF02481">
    <property type="entry name" value="DNA_processg_A"/>
    <property type="match status" value="1"/>
</dbReference>
<proteinExistence type="predicted"/>
<feature type="domain" description="Smf/DprA SLOG" evidence="1">
    <location>
        <begin position="108"/>
        <end position="177"/>
    </location>
</feature>
<dbReference type="SUPFAM" id="SSF102405">
    <property type="entry name" value="MCP/YpsA-like"/>
    <property type="match status" value="1"/>
</dbReference>
<comment type="caution">
    <text evidence="2">The sequence shown here is derived from an EMBL/GenBank/DDBJ whole genome shotgun (WGS) entry which is preliminary data.</text>
</comment>
<evidence type="ECO:0000313" key="3">
    <source>
        <dbReference type="Proteomes" id="UP000176377"/>
    </source>
</evidence>
<protein>
    <recommendedName>
        <fullName evidence="1">Smf/DprA SLOG domain-containing protein</fullName>
    </recommendedName>
</protein>
<dbReference type="EMBL" id="MFLA01000016">
    <property type="protein sequence ID" value="OGG59891.1"/>
    <property type="molecule type" value="Genomic_DNA"/>
</dbReference>
<sequence>MTNNNHKWVGITGTWRKTNGEVEQDVRSAVREVITRGDGVVIGGALGVDYFALDEAIHANPDAARIKVVLPSSLKDYIYHLQIWASGHETGDPAITLEEAERLTNQLRRLEKINQKSILESSTATGDKINKDVYFARNSMIVELSDEILAFQVNNSAGTQDTIDKARNVRKNVIVHSYSIAH</sequence>
<evidence type="ECO:0000313" key="2">
    <source>
        <dbReference type="EMBL" id="OGG59891.1"/>
    </source>
</evidence>
<dbReference type="InterPro" id="IPR057666">
    <property type="entry name" value="DrpA_SLOG"/>
</dbReference>
<dbReference type="AlphaFoldDB" id="A0A1F6DER8"/>
<organism evidence="2 3">
    <name type="scientific">Candidatus Kaiserbacteria bacterium RIFCSPHIGHO2_01_FULL_56_24</name>
    <dbReference type="NCBI Taxonomy" id="1798487"/>
    <lineage>
        <taxon>Bacteria</taxon>
        <taxon>Candidatus Kaiseribacteriota</taxon>
    </lineage>
</organism>
<dbReference type="Proteomes" id="UP000176377">
    <property type="component" value="Unassembled WGS sequence"/>
</dbReference>